<evidence type="ECO:0000256" key="2">
    <source>
        <dbReference type="ARBA" id="ARBA00012865"/>
    </source>
</evidence>
<dbReference type="InterPro" id="IPR000871">
    <property type="entry name" value="Beta-lactam_class-A"/>
</dbReference>
<evidence type="ECO:0000313" key="9">
    <source>
        <dbReference type="Proteomes" id="UP001596549"/>
    </source>
</evidence>
<dbReference type="PROSITE" id="PS00146">
    <property type="entry name" value="BETA_LACTAMASE_A"/>
    <property type="match status" value="1"/>
</dbReference>
<dbReference type="GO" id="GO:0008800">
    <property type="term" value="F:beta-lactamase activity"/>
    <property type="evidence" value="ECO:0007669"/>
    <property type="project" value="UniProtKB-EC"/>
</dbReference>
<dbReference type="Pfam" id="PF13354">
    <property type="entry name" value="Beta-lactamase2"/>
    <property type="match status" value="1"/>
</dbReference>
<proteinExistence type="inferred from homology"/>
<evidence type="ECO:0000256" key="5">
    <source>
        <dbReference type="ARBA" id="ARBA00023251"/>
    </source>
</evidence>
<dbReference type="InterPro" id="IPR045155">
    <property type="entry name" value="Beta-lactam_cat"/>
</dbReference>
<dbReference type="InterPro" id="IPR023650">
    <property type="entry name" value="Beta-lactam_class-A_AS"/>
</dbReference>
<dbReference type="Proteomes" id="UP001596549">
    <property type="component" value="Unassembled WGS sequence"/>
</dbReference>
<keyword evidence="5 6" id="KW-0046">Antibiotic resistance</keyword>
<dbReference type="PANTHER" id="PTHR35333">
    <property type="entry name" value="BETA-LACTAMASE"/>
    <property type="match status" value="1"/>
</dbReference>
<dbReference type="PANTHER" id="PTHR35333:SF3">
    <property type="entry name" value="BETA-LACTAMASE-TYPE TRANSPEPTIDASE FOLD CONTAINING PROTEIN"/>
    <property type="match status" value="1"/>
</dbReference>
<evidence type="ECO:0000259" key="7">
    <source>
        <dbReference type="Pfam" id="PF13354"/>
    </source>
</evidence>
<evidence type="ECO:0000256" key="6">
    <source>
        <dbReference type="RuleBase" id="RU361140"/>
    </source>
</evidence>
<comment type="catalytic activity">
    <reaction evidence="6">
        <text>a beta-lactam + H2O = a substituted beta-amino acid</text>
        <dbReference type="Rhea" id="RHEA:20401"/>
        <dbReference type="ChEBI" id="CHEBI:15377"/>
        <dbReference type="ChEBI" id="CHEBI:35627"/>
        <dbReference type="ChEBI" id="CHEBI:140347"/>
        <dbReference type="EC" id="3.5.2.6"/>
    </reaction>
</comment>
<dbReference type="NCBIfam" id="NF033103">
    <property type="entry name" value="bla_class_A"/>
    <property type="match status" value="1"/>
</dbReference>
<reference evidence="9" key="1">
    <citation type="journal article" date="2019" name="Int. J. Syst. Evol. Microbiol.">
        <title>The Global Catalogue of Microorganisms (GCM) 10K type strain sequencing project: providing services to taxonomists for standard genome sequencing and annotation.</title>
        <authorList>
            <consortium name="The Broad Institute Genomics Platform"/>
            <consortium name="The Broad Institute Genome Sequencing Center for Infectious Disease"/>
            <person name="Wu L."/>
            <person name="Ma J."/>
        </authorList>
    </citation>
    <scope>NUCLEOTIDE SEQUENCE [LARGE SCALE GENOMIC DNA]</scope>
    <source>
        <strain evidence="9">NBRC 106396</strain>
    </source>
</reference>
<sequence length="287" mass="31259">MIVSLAACTNAAKTTDASSKKVNEGHTDNADKKFSQLESTFDARLGVYAIDTGSNETIEYRSEERFAFASTFKALAAALVLKQKSTEELNEVIHYTKDDLVTYSPVTEKHIDTGMTLLELAEAAVRTSDNTAGNFLLQALGGPKGFEQELRETGDNVTQSDRYETELGSFTPGDPRDTSTPKALATDLKKFAIGDFLPNDKRQRFTDWLLGNKTGDTLVRAGTPKGWTVGDKSGAASYGTRNDIAIVWPPNRAPIIMAILSRHDTADAKYEDELIAQAAKVVLNALK</sequence>
<protein>
    <recommendedName>
        <fullName evidence="2 6">Beta-lactamase</fullName>
        <ecNumber evidence="2 6">3.5.2.6</ecNumber>
    </recommendedName>
</protein>
<accession>A0ABW2NRV9</accession>
<dbReference type="EC" id="3.5.2.6" evidence="2 6"/>
<comment type="similarity">
    <text evidence="1 6">Belongs to the class-A beta-lactamase family.</text>
</comment>
<dbReference type="NCBIfam" id="NF012167">
    <property type="entry name" value="classA_firm"/>
    <property type="match status" value="1"/>
</dbReference>
<keyword evidence="3" id="KW-0732">Signal</keyword>
<dbReference type="Gene3D" id="3.40.710.10">
    <property type="entry name" value="DD-peptidase/beta-lactamase superfamily"/>
    <property type="match status" value="1"/>
</dbReference>
<evidence type="ECO:0000256" key="4">
    <source>
        <dbReference type="ARBA" id="ARBA00022801"/>
    </source>
</evidence>
<dbReference type="InterPro" id="IPR058139">
    <property type="entry name" value="BlaC_bacilli"/>
</dbReference>
<evidence type="ECO:0000313" key="8">
    <source>
        <dbReference type="EMBL" id="MFC7372582.1"/>
    </source>
</evidence>
<gene>
    <name evidence="8" type="primary">bla</name>
    <name evidence="8" type="ORF">ACFQPF_12965</name>
</gene>
<dbReference type="PRINTS" id="PR00118">
    <property type="entry name" value="BLACTAMASEA"/>
</dbReference>
<comment type="caution">
    <text evidence="8">The sequence shown here is derived from an EMBL/GenBank/DDBJ whole genome shotgun (WGS) entry which is preliminary data.</text>
</comment>
<keyword evidence="9" id="KW-1185">Reference proteome</keyword>
<dbReference type="EMBL" id="JBHTCP010000044">
    <property type="protein sequence ID" value="MFC7372582.1"/>
    <property type="molecule type" value="Genomic_DNA"/>
</dbReference>
<dbReference type="SUPFAM" id="SSF56601">
    <property type="entry name" value="beta-lactamase/transpeptidase-like"/>
    <property type="match status" value="1"/>
</dbReference>
<name>A0ABW2NRV9_9BACL</name>
<keyword evidence="4 6" id="KW-0378">Hydrolase</keyword>
<dbReference type="RefSeq" id="WP_379750195.1">
    <property type="nucleotide sequence ID" value="NZ_JBHTCP010000044.1"/>
</dbReference>
<dbReference type="InterPro" id="IPR012338">
    <property type="entry name" value="Beta-lactam/transpept-like"/>
</dbReference>
<organism evidence="8 9">
    <name type="scientific">Fictibacillus iocasae</name>
    <dbReference type="NCBI Taxonomy" id="2715437"/>
    <lineage>
        <taxon>Bacteria</taxon>
        <taxon>Bacillati</taxon>
        <taxon>Bacillota</taxon>
        <taxon>Bacilli</taxon>
        <taxon>Bacillales</taxon>
        <taxon>Fictibacillaceae</taxon>
        <taxon>Fictibacillus</taxon>
    </lineage>
</organism>
<evidence type="ECO:0000256" key="3">
    <source>
        <dbReference type="ARBA" id="ARBA00022729"/>
    </source>
</evidence>
<feature type="domain" description="Beta-lactamase class A catalytic" evidence="7">
    <location>
        <begin position="46"/>
        <end position="260"/>
    </location>
</feature>
<evidence type="ECO:0000256" key="1">
    <source>
        <dbReference type="ARBA" id="ARBA00009009"/>
    </source>
</evidence>